<dbReference type="Proteomes" id="UP000004931">
    <property type="component" value="Unassembled WGS sequence"/>
</dbReference>
<accession>A0Y8H8</accession>
<protein>
    <recommendedName>
        <fullName evidence="3">GGDEF domain-containing protein</fullName>
    </recommendedName>
</protein>
<dbReference type="EMBL" id="AAVT01000001">
    <property type="protein sequence ID" value="EAW32432.1"/>
    <property type="molecule type" value="Genomic_DNA"/>
</dbReference>
<comment type="caution">
    <text evidence="1">The sequence shown here is derived from an EMBL/GenBank/DDBJ whole genome shotgun (WGS) entry which is preliminary data.</text>
</comment>
<dbReference type="Gene3D" id="3.30.70.270">
    <property type="match status" value="1"/>
</dbReference>
<keyword evidence="2" id="KW-1185">Reference proteome</keyword>
<sequence length="53" mass="6121">MEGDFQITIGIGLCEMASEDDVHSAMKRAEEARYHAKKKAEIRLFHRAHCKNF</sequence>
<proteinExistence type="predicted"/>
<evidence type="ECO:0008006" key="3">
    <source>
        <dbReference type="Google" id="ProtNLM"/>
    </source>
</evidence>
<evidence type="ECO:0000313" key="1">
    <source>
        <dbReference type="EMBL" id="EAW32432.1"/>
    </source>
</evidence>
<gene>
    <name evidence="1" type="ORF">GP2143_14291</name>
</gene>
<dbReference type="InterPro" id="IPR043128">
    <property type="entry name" value="Rev_trsase/Diguanyl_cyclase"/>
</dbReference>
<organism evidence="1 2">
    <name type="scientific">marine gamma proteobacterium HTCC2143</name>
    <dbReference type="NCBI Taxonomy" id="247633"/>
    <lineage>
        <taxon>Bacteria</taxon>
        <taxon>Pseudomonadati</taxon>
        <taxon>Pseudomonadota</taxon>
        <taxon>Gammaproteobacteria</taxon>
        <taxon>Cellvibrionales</taxon>
        <taxon>Spongiibacteraceae</taxon>
        <taxon>BD1-7 clade</taxon>
    </lineage>
</organism>
<reference evidence="1 2" key="1">
    <citation type="journal article" date="2010" name="J. Bacteriol.">
        <title>Genome sequence of the oligotrophic marine Gammaproteobacterium HTCC2143, isolated from the Oregon Coast.</title>
        <authorList>
            <person name="Oh H.M."/>
            <person name="Kang I."/>
            <person name="Ferriera S."/>
            <person name="Giovannoni S.J."/>
            <person name="Cho J.C."/>
        </authorList>
    </citation>
    <scope>NUCLEOTIDE SEQUENCE [LARGE SCALE GENOMIC DNA]</scope>
    <source>
        <strain evidence="1 2">HTCC2143</strain>
    </source>
</reference>
<evidence type="ECO:0000313" key="2">
    <source>
        <dbReference type="Proteomes" id="UP000004931"/>
    </source>
</evidence>
<dbReference type="AlphaFoldDB" id="A0Y8H8"/>
<name>A0Y8H8_9GAMM</name>